<evidence type="ECO:0000256" key="8">
    <source>
        <dbReference type="ARBA" id="ARBA00049243"/>
    </source>
</evidence>
<dbReference type="InterPro" id="IPR036291">
    <property type="entry name" value="NAD(P)-bd_dom_sf"/>
</dbReference>
<dbReference type="InterPro" id="IPR013154">
    <property type="entry name" value="ADH-like_N"/>
</dbReference>
<dbReference type="InterPro" id="IPR013149">
    <property type="entry name" value="ADH-like_C"/>
</dbReference>
<dbReference type="SUPFAM" id="SSF51735">
    <property type="entry name" value="NAD(P)-binding Rossmann-fold domains"/>
    <property type="match status" value="1"/>
</dbReference>
<proteinExistence type="inferred from homology"/>
<gene>
    <name evidence="11" type="primary">adhT_3</name>
    <name evidence="11" type="ORF">BN1051_02562</name>
</gene>
<organism evidence="11">
    <name type="scientific">Arthrobacter saudimassiliensis</name>
    <dbReference type="NCBI Taxonomy" id="1461584"/>
    <lineage>
        <taxon>Bacteria</taxon>
        <taxon>Bacillati</taxon>
        <taxon>Actinomycetota</taxon>
        <taxon>Actinomycetes</taxon>
        <taxon>Micrococcales</taxon>
        <taxon>Micrococcaceae</taxon>
        <taxon>Arthrobacter</taxon>
    </lineage>
</organism>
<evidence type="ECO:0000259" key="10">
    <source>
        <dbReference type="SMART" id="SM00829"/>
    </source>
</evidence>
<evidence type="ECO:0000313" key="11">
    <source>
        <dbReference type="EMBL" id="CEA09195.1"/>
    </source>
</evidence>
<evidence type="ECO:0000256" key="1">
    <source>
        <dbReference type="ARBA" id="ARBA00001947"/>
    </source>
</evidence>
<evidence type="ECO:0000256" key="3">
    <source>
        <dbReference type="ARBA" id="ARBA00013190"/>
    </source>
</evidence>
<dbReference type="Gene3D" id="3.90.180.10">
    <property type="entry name" value="Medium-chain alcohol dehydrogenases, catalytic domain"/>
    <property type="match status" value="1"/>
</dbReference>
<dbReference type="Pfam" id="PF00107">
    <property type="entry name" value="ADH_zinc_N"/>
    <property type="match status" value="1"/>
</dbReference>
<dbReference type="InterPro" id="IPR011032">
    <property type="entry name" value="GroES-like_sf"/>
</dbReference>
<dbReference type="EMBL" id="LN483071">
    <property type="protein sequence ID" value="CEA09195.1"/>
    <property type="molecule type" value="Genomic_DNA"/>
</dbReference>
<sequence>MKALQYRTIGQPPEVVEIETPEPGPGQVRLKVTAAGVCHSDSFIMSLPEEQYIYGLPLTLGHEGAGVVDKLGEGVEYLELGTSVAVYGPWGCGLCYECAQGRENYCVNAAKYGILPPGLGSPGAMAEYMIVNSPRHLVPLGDLDPVKNVSLTDAGLTPYHAIKGSLEKLHAGATAVVIGVGGLGHVAIQILRSMTSARVIALDVSEEKLTFATDVGAHQAFPSEPGAAVAVREATNGEGANVVFDFVANQATMDLGQAMMRAQGDQVLVGVGAGTLPVGLMAAPYETSIRSPYWGSRSELYEVLDLARGSGIDVHTEVFSLDNAPEAYEKLHNNQLLGRAVIVP</sequence>
<comment type="catalytic activity">
    <reaction evidence="8">
        <text>a primary alcohol + NAD(+) = an aldehyde + NADH + H(+)</text>
        <dbReference type="Rhea" id="RHEA:10736"/>
        <dbReference type="ChEBI" id="CHEBI:15378"/>
        <dbReference type="ChEBI" id="CHEBI:15734"/>
        <dbReference type="ChEBI" id="CHEBI:17478"/>
        <dbReference type="ChEBI" id="CHEBI:57540"/>
        <dbReference type="ChEBI" id="CHEBI:57945"/>
        <dbReference type="EC" id="1.1.1.1"/>
    </reaction>
</comment>
<dbReference type="PROSITE" id="PS00059">
    <property type="entry name" value="ADH_ZINC"/>
    <property type="match status" value="1"/>
</dbReference>
<dbReference type="InterPro" id="IPR002328">
    <property type="entry name" value="ADH_Zn_CS"/>
</dbReference>
<dbReference type="Pfam" id="PF08240">
    <property type="entry name" value="ADH_N"/>
    <property type="match status" value="1"/>
</dbReference>
<evidence type="ECO:0000256" key="2">
    <source>
        <dbReference type="ARBA" id="ARBA00008072"/>
    </source>
</evidence>
<protein>
    <recommendedName>
        <fullName evidence="3">alcohol dehydrogenase</fullName>
        <ecNumber evidence="3">1.1.1.1</ecNumber>
    </recommendedName>
</protein>
<evidence type="ECO:0000256" key="5">
    <source>
        <dbReference type="ARBA" id="ARBA00022833"/>
    </source>
</evidence>
<dbReference type="PANTHER" id="PTHR42940">
    <property type="entry name" value="ALCOHOL DEHYDROGENASE 1-RELATED"/>
    <property type="match status" value="1"/>
</dbReference>
<dbReference type="GO" id="GO:0005737">
    <property type="term" value="C:cytoplasm"/>
    <property type="evidence" value="ECO:0007669"/>
    <property type="project" value="TreeGrafter"/>
</dbReference>
<keyword evidence="4 9" id="KW-0479">Metal-binding</keyword>
<dbReference type="GO" id="GO:0004022">
    <property type="term" value="F:alcohol dehydrogenase (NAD+) activity"/>
    <property type="evidence" value="ECO:0007669"/>
    <property type="project" value="UniProtKB-EC"/>
</dbReference>
<dbReference type="PATRIC" id="fig|1461584.3.peg.2534"/>
<comment type="cofactor">
    <cofactor evidence="1 9">
        <name>Zn(2+)</name>
        <dbReference type="ChEBI" id="CHEBI:29105"/>
    </cofactor>
</comment>
<dbReference type="EC" id="1.1.1.1" evidence="3"/>
<evidence type="ECO:0000256" key="7">
    <source>
        <dbReference type="ARBA" id="ARBA00049164"/>
    </source>
</evidence>
<dbReference type="AlphaFoldDB" id="A0A078MSE9"/>
<dbReference type="SUPFAM" id="SSF50129">
    <property type="entry name" value="GroES-like"/>
    <property type="match status" value="1"/>
</dbReference>
<keyword evidence="6" id="KW-0560">Oxidoreductase</keyword>
<dbReference type="GO" id="GO:0008270">
    <property type="term" value="F:zinc ion binding"/>
    <property type="evidence" value="ECO:0007669"/>
    <property type="project" value="InterPro"/>
</dbReference>
<dbReference type="PANTHER" id="PTHR42940:SF8">
    <property type="entry name" value="VACUOLAR PROTEIN SORTING-ASSOCIATED PROTEIN 11"/>
    <property type="match status" value="1"/>
</dbReference>
<name>A0A078MSE9_9MICC</name>
<comment type="catalytic activity">
    <reaction evidence="7">
        <text>a secondary alcohol + NAD(+) = a ketone + NADH + H(+)</text>
        <dbReference type="Rhea" id="RHEA:10740"/>
        <dbReference type="ChEBI" id="CHEBI:15378"/>
        <dbReference type="ChEBI" id="CHEBI:17087"/>
        <dbReference type="ChEBI" id="CHEBI:35681"/>
        <dbReference type="ChEBI" id="CHEBI:57540"/>
        <dbReference type="ChEBI" id="CHEBI:57945"/>
        <dbReference type="EC" id="1.1.1.1"/>
    </reaction>
</comment>
<comment type="similarity">
    <text evidence="2 9">Belongs to the zinc-containing alcohol dehydrogenase family.</text>
</comment>
<feature type="domain" description="Enoyl reductase (ER)" evidence="10">
    <location>
        <begin position="10"/>
        <end position="342"/>
    </location>
</feature>
<keyword evidence="5 9" id="KW-0862">Zinc</keyword>
<evidence type="ECO:0000256" key="4">
    <source>
        <dbReference type="ARBA" id="ARBA00022723"/>
    </source>
</evidence>
<dbReference type="SMART" id="SM00829">
    <property type="entry name" value="PKS_ER"/>
    <property type="match status" value="1"/>
</dbReference>
<evidence type="ECO:0000256" key="6">
    <source>
        <dbReference type="ARBA" id="ARBA00023002"/>
    </source>
</evidence>
<dbReference type="InterPro" id="IPR020843">
    <property type="entry name" value="ER"/>
</dbReference>
<reference evidence="11" key="1">
    <citation type="submission" date="2014-07" db="EMBL/GenBank/DDBJ databases">
        <authorList>
            <person name="Urmite Genomes Urmite Genomes"/>
        </authorList>
    </citation>
    <scope>NUCLEOTIDE SEQUENCE</scope>
    <source>
        <strain evidence="11">11W110_air</strain>
    </source>
</reference>
<dbReference type="CDD" id="cd05284">
    <property type="entry name" value="arabinose_DH_like"/>
    <property type="match status" value="1"/>
</dbReference>
<accession>A0A078MSE9</accession>
<evidence type="ECO:0000256" key="9">
    <source>
        <dbReference type="RuleBase" id="RU361277"/>
    </source>
</evidence>
<dbReference type="Gene3D" id="3.40.50.720">
    <property type="entry name" value="NAD(P)-binding Rossmann-like Domain"/>
    <property type="match status" value="1"/>
</dbReference>